<dbReference type="InterPro" id="IPR036925">
    <property type="entry name" value="TIF_IF2_dom3_sf"/>
</dbReference>
<evidence type="ECO:0000256" key="6">
    <source>
        <dbReference type="ARBA" id="ARBA00023134"/>
    </source>
</evidence>
<dbReference type="Proteomes" id="UP000179010">
    <property type="component" value="Unassembled WGS sequence"/>
</dbReference>
<dbReference type="HAMAP" id="MF_00100_B">
    <property type="entry name" value="IF_2_B"/>
    <property type="match status" value="1"/>
</dbReference>
<reference evidence="10 11" key="1">
    <citation type="journal article" date="2016" name="Nat. Commun.">
        <title>Thousands of microbial genomes shed light on interconnected biogeochemical processes in an aquifer system.</title>
        <authorList>
            <person name="Anantharaman K."/>
            <person name="Brown C.T."/>
            <person name="Hug L.A."/>
            <person name="Sharon I."/>
            <person name="Castelle C.J."/>
            <person name="Probst A.J."/>
            <person name="Thomas B.C."/>
            <person name="Singh A."/>
            <person name="Wilkins M.J."/>
            <person name="Karaoz U."/>
            <person name="Brodie E.L."/>
            <person name="Williams K.H."/>
            <person name="Hubbard S.S."/>
            <person name="Banfield J.F."/>
        </authorList>
    </citation>
    <scope>NUCLEOTIDE SEQUENCE [LARGE SCALE GENOMIC DNA]</scope>
</reference>
<dbReference type="CDD" id="cd01887">
    <property type="entry name" value="IF2_eIF5B"/>
    <property type="match status" value="1"/>
</dbReference>
<proteinExistence type="inferred from homology"/>
<dbReference type="InterPro" id="IPR027417">
    <property type="entry name" value="P-loop_NTPase"/>
</dbReference>
<dbReference type="AlphaFoldDB" id="A0A1F4PR62"/>
<dbReference type="InterPro" id="IPR044145">
    <property type="entry name" value="IF2_II"/>
</dbReference>
<dbReference type="EMBL" id="METE01000002">
    <property type="protein sequence ID" value="OGB85522.1"/>
    <property type="molecule type" value="Genomic_DNA"/>
</dbReference>
<dbReference type="GO" id="GO:0003743">
    <property type="term" value="F:translation initiation factor activity"/>
    <property type="evidence" value="ECO:0007669"/>
    <property type="project" value="UniProtKB-UniRule"/>
</dbReference>
<keyword evidence="6 7" id="KW-0342">GTP-binding</keyword>
<dbReference type="Pfam" id="PF00009">
    <property type="entry name" value="GTP_EFTU"/>
    <property type="match status" value="1"/>
</dbReference>
<gene>
    <name evidence="7" type="primary">infB</name>
    <name evidence="10" type="ORF">A2994_00660</name>
</gene>
<feature type="binding site" evidence="7">
    <location>
        <begin position="146"/>
        <end position="150"/>
    </location>
    <ligand>
        <name>GTP</name>
        <dbReference type="ChEBI" id="CHEBI:37565"/>
    </ligand>
</feature>
<dbReference type="PANTHER" id="PTHR43381:SF5">
    <property type="entry name" value="TR-TYPE G DOMAIN-CONTAINING PROTEIN"/>
    <property type="match status" value="1"/>
</dbReference>
<evidence type="ECO:0000256" key="5">
    <source>
        <dbReference type="ARBA" id="ARBA00022917"/>
    </source>
</evidence>
<dbReference type="Gene3D" id="3.40.50.10050">
    <property type="entry name" value="Translation initiation factor IF- 2, domain 3"/>
    <property type="match status" value="1"/>
</dbReference>
<evidence type="ECO:0000256" key="1">
    <source>
        <dbReference type="ARBA" id="ARBA00007733"/>
    </source>
</evidence>
<keyword evidence="4 7" id="KW-0547">Nucleotide-binding</keyword>
<feature type="binding site" evidence="7">
    <location>
        <begin position="100"/>
        <end position="107"/>
    </location>
    <ligand>
        <name>GTP</name>
        <dbReference type="ChEBI" id="CHEBI:37565"/>
    </ligand>
</feature>
<keyword evidence="7" id="KW-0963">Cytoplasm</keyword>
<dbReference type="InterPro" id="IPR023115">
    <property type="entry name" value="TIF_IF2_dom3"/>
</dbReference>
<comment type="function">
    <text evidence="7 8">One of the essential components for the initiation of protein synthesis. Protects formylmethionyl-tRNA from spontaneous hydrolysis and promotes its binding to the 30S ribosomal subunits. Also involved in the hydrolysis of GTP during the formation of the 70S ribosomal complex.</text>
</comment>
<dbReference type="STRING" id="1798539.A2994_00660"/>
<evidence type="ECO:0000256" key="8">
    <source>
        <dbReference type="RuleBase" id="RU000644"/>
    </source>
</evidence>
<comment type="similarity">
    <text evidence="1 7 8">Belongs to the TRAFAC class translation factor GTPase superfamily. Classic translation factor GTPase family. IF-2 subfamily.</text>
</comment>
<dbReference type="NCBIfam" id="TIGR00487">
    <property type="entry name" value="IF-2"/>
    <property type="match status" value="1"/>
</dbReference>
<name>A0A1F4PR62_UNCK3</name>
<dbReference type="InterPro" id="IPR009000">
    <property type="entry name" value="Transl_B-barrel_sf"/>
</dbReference>
<dbReference type="SUPFAM" id="SSF52540">
    <property type="entry name" value="P-loop containing nucleoside triphosphate hydrolases"/>
    <property type="match status" value="1"/>
</dbReference>
<dbReference type="InterPro" id="IPR015760">
    <property type="entry name" value="TIF_IF2"/>
</dbReference>
<evidence type="ECO:0000256" key="4">
    <source>
        <dbReference type="ARBA" id="ARBA00022741"/>
    </source>
</evidence>
<evidence type="ECO:0000256" key="7">
    <source>
        <dbReference type="HAMAP-Rule" id="MF_00100"/>
    </source>
</evidence>
<evidence type="ECO:0000256" key="3">
    <source>
        <dbReference type="ARBA" id="ARBA00022540"/>
    </source>
</evidence>
<dbReference type="InterPro" id="IPR000795">
    <property type="entry name" value="T_Tr_GTP-bd_dom"/>
</dbReference>
<dbReference type="NCBIfam" id="TIGR00231">
    <property type="entry name" value="small_GTP"/>
    <property type="match status" value="1"/>
</dbReference>
<dbReference type="FunFam" id="3.40.50.300:FF:000019">
    <property type="entry name" value="Translation initiation factor IF-2"/>
    <property type="match status" value="1"/>
</dbReference>
<feature type="region of interest" description="G-domain" evidence="7">
    <location>
        <begin position="94"/>
        <end position="242"/>
    </location>
</feature>
<dbReference type="Pfam" id="PF11987">
    <property type="entry name" value="IF-2"/>
    <property type="match status" value="1"/>
</dbReference>
<comment type="caution">
    <text evidence="10">The sequence shown here is derived from an EMBL/GenBank/DDBJ whole genome shotgun (WGS) entry which is preliminary data.</text>
</comment>
<protein>
    <recommendedName>
        <fullName evidence="2 7">Translation initiation factor IF-2</fullName>
    </recommendedName>
</protein>
<dbReference type="FunFam" id="3.40.50.10050:FF:000001">
    <property type="entry name" value="Translation initiation factor IF-2"/>
    <property type="match status" value="1"/>
</dbReference>
<comment type="subcellular location">
    <subcellularLocation>
        <location evidence="7">Cytoplasm</location>
    </subcellularLocation>
</comment>
<dbReference type="Pfam" id="PF04760">
    <property type="entry name" value="IF2_N"/>
    <property type="match status" value="1"/>
</dbReference>
<evidence type="ECO:0000256" key="2">
    <source>
        <dbReference type="ARBA" id="ARBA00020675"/>
    </source>
</evidence>
<dbReference type="CDD" id="cd03702">
    <property type="entry name" value="IF2_mtIF2_II"/>
    <property type="match status" value="1"/>
</dbReference>
<dbReference type="Pfam" id="PF22042">
    <property type="entry name" value="EF-G_D2"/>
    <property type="match status" value="1"/>
</dbReference>
<dbReference type="SUPFAM" id="SSF52156">
    <property type="entry name" value="Initiation factor IF2/eIF5b, domain 3"/>
    <property type="match status" value="1"/>
</dbReference>
<dbReference type="GO" id="GO:0005525">
    <property type="term" value="F:GTP binding"/>
    <property type="evidence" value="ECO:0007669"/>
    <property type="project" value="UniProtKB-KW"/>
</dbReference>
<dbReference type="Gene3D" id="2.40.30.10">
    <property type="entry name" value="Translation factors"/>
    <property type="match status" value="2"/>
</dbReference>
<dbReference type="PROSITE" id="PS51722">
    <property type="entry name" value="G_TR_2"/>
    <property type="match status" value="1"/>
</dbReference>
<keyword evidence="5 7" id="KW-0648">Protein biosynthesis</keyword>
<evidence type="ECO:0000313" key="11">
    <source>
        <dbReference type="Proteomes" id="UP000179010"/>
    </source>
</evidence>
<dbReference type="Gene3D" id="3.40.50.300">
    <property type="entry name" value="P-loop containing nucleotide triphosphate hydrolases"/>
    <property type="match status" value="1"/>
</dbReference>
<dbReference type="GO" id="GO:0005737">
    <property type="term" value="C:cytoplasm"/>
    <property type="evidence" value="ECO:0007669"/>
    <property type="project" value="UniProtKB-SubCell"/>
</dbReference>
<feature type="binding site" evidence="7">
    <location>
        <begin position="200"/>
        <end position="203"/>
    </location>
    <ligand>
        <name>GTP</name>
        <dbReference type="ChEBI" id="CHEBI:37565"/>
    </ligand>
</feature>
<feature type="domain" description="Tr-type G" evidence="9">
    <location>
        <begin position="91"/>
        <end position="260"/>
    </location>
</feature>
<dbReference type="InterPro" id="IPR053905">
    <property type="entry name" value="EF-G-like_DII"/>
</dbReference>
<dbReference type="InterPro" id="IPR006847">
    <property type="entry name" value="IF2_N"/>
</dbReference>
<evidence type="ECO:0000259" key="9">
    <source>
        <dbReference type="PROSITE" id="PS51722"/>
    </source>
</evidence>
<keyword evidence="3 7" id="KW-0396">Initiation factor</keyword>
<organism evidence="10 11">
    <name type="scientific">candidate division Kazan bacterium RIFCSPLOWO2_01_FULL_48_13</name>
    <dbReference type="NCBI Taxonomy" id="1798539"/>
    <lineage>
        <taxon>Bacteria</taxon>
        <taxon>Bacteria division Kazan-3B-28</taxon>
    </lineage>
</organism>
<dbReference type="PANTHER" id="PTHR43381">
    <property type="entry name" value="TRANSLATION INITIATION FACTOR IF-2-RELATED"/>
    <property type="match status" value="1"/>
</dbReference>
<dbReference type="InterPro" id="IPR005225">
    <property type="entry name" value="Small_GTP-bd"/>
</dbReference>
<dbReference type="GO" id="GO:0003924">
    <property type="term" value="F:GTPase activity"/>
    <property type="evidence" value="ECO:0007669"/>
    <property type="project" value="UniProtKB-UniRule"/>
</dbReference>
<sequence>MEETNKEIPKQPIALPPVVRVSELATILDKPVTEVIRYLLKNGVLATINDSIDFDTAAIVADDFGFAATAAANEFAETAAEEDQEGGERQERPPVVTVMGHVDHGKTSLLDYIRKTKVAEKESGGITQHIGSYQVEYKGKRITFLDTPGHEAFSAIRAQGTKVTDVVVLVVAADDGVKPQTIEAIDLAKAANVPLLVAVTKIDKPGANVEKVKQELSVQQILTESWGGQVPLVGVSSKTGEGVDDLLELIALTSEVSELTANYSGRARGIIIEARRDPKMGQIATIIVKAGKFSIGDHFSAGGAYGKVKAMFDYNGKRIKDSFPSQPVSMVGFVGEPQVGTELIEMDNEKAARSRAGESAVASARRFTVIKSDLDVLASQIRAQQVQNLNIVLKTDVQGSLQAIRDQLTKIKTDRGGSIQIVSDGVGNIAESDILAAQGGNAFVVGFKIRILPGASKMAEKDEVKILTYDIIYELTADLKNLLLESTGLQKKETTEGEGKVLKVFFSTAKNKIIGCKVTKGLARKGQLLRVYRDEAVVGEGPIEKVQQVAQEVDEAKSGADYGFAANIKAKIKEGDRVEFVKVEYIKAKIV</sequence>
<dbReference type="SUPFAM" id="SSF50447">
    <property type="entry name" value="Translation proteins"/>
    <property type="match status" value="2"/>
</dbReference>
<evidence type="ECO:0000313" key="10">
    <source>
        <dbReference type="EMBL" id="OGB85522.1"/>
    </source>
</evidence>
<accession>A0A1F4PR62</accession>
<dbReference type="InterPro" id="IPR000178">
    <property type="entry name" value="TF_IF2_bacterial-like"/>
</dbReference>